<accession>A0A8S5S6P1</accession>
<reference evidence="1" key="1">
    <citation type="journal article" date="2021" name="Proc. Natl. Acad. Sci. U.S.A.">
        <title>A Catalog of Tens of Thousands of Viruses from Human Metagenomes Reveals Hidden Associations with Chronic Diseases.</title>
        <authorList>
            <person name="Tisza M.J."/>
            <person name="Buck C.B."/>
        </authorList>
    </citation>
    <scope>NUCLEOTIDE SEQUENCE</scope>
    <source>
        <strain evidence="1">Ct1ba2</strain>
    </source>
</reference>
<dbReference type="EMBL" id="BK032540">
    <property type="protein sequence ID" value="DAF46574.1"/>
    <property type="molecule type" value="Genomic_DNA"/>
</dbReference>
<name>A0A8S5S6P1_9CAUD</name>
<protein>
    <submittedName>
        <fullName evidence="1">Uncharacterized protein</fullName>
    </submittedName>
</protein>
<proteinExistence type="predicted"/>
<organism evidence="1">
    <name type="scientific">Myoviridae sp. ct1ba2</name>
    <dbReference type="NCBI Taxonomy" id="2827654"/>
    <lineage>
        <taxon>Viruses</taxon>
        <taxon>Duplodnaviria</taxon>
        <taxon>Heunggongvirae</taxon>
        <taxon>Uroviricota</taxon>
        <taxon>Caudoviricetes</taxon>
    </lineage>
</organism>
<evidence type="ECO:0000313" key="1">
    <source>
        <dbReference type="EMBL" id="DAF46574.1"/>
    </source>
</evidence>
<sequence>MISSRQETVYTCGDGEKFCTREDAVNHEIRLQITLLLQGGLYQYENNLDSIVNVILDNLDEINKIVEDYK</sequence>